<dbReference type="SUPFAM" id="SSF54843">
    <property type="entry name" value="Ribosomal protein L22"/>
    <property type="match status" value="1"/>
</dbReference>
<evidence type="ECO:0000256" key="3">
    <source>
        <dbReference type="ARBA" id="ARBA00023274"/>
    </source>
</evidence>
<dbReference type="STRING" id="2163413.A0A4P6XUJ1"/>
<gene>
    <name evidence="6" type="primary">MPUL0E01120</name>
    <name evidence="6" type="ORF">METSCH_E01120</name>
</gene>
<keyword evidence="2 4" id="KW-0689">Ribosomal protein</keyword>
<dbReference type="AlphaFoldDB" id="A0A4P6XUJ1"/>
<dbReference type="InterPro" id="IPR036394">
    <property type="entry name" value="Ribosomal_uL22_sf"/>
</dbReference>
<feature type="region of interest" description="Disordered" evidence="5">
    <location>
        <begin position="44"/>
        <end position="71"/>
    </location>
</feature>
<reference evidence="7" key="1">
    <citation type="submission" date="2019-03" db="EMBL/GenBank/DDBJ databases">
        <title>Snf2 controls pulcherriminic acid biosynthesis and connects pigmentation and antifungal activity of the yeast Metschnikowia pulcherrima.</title>
        <authorList>
            <person name="Gore-Lloyd D."/>
            <person name="Sumann I."/>
            <person name="Brachmann A.O."/>
            <person name="Schneeberger K."/>
            <person name="Ortiz-Merino R.A."/>
            <person name="Moreno-Beltran M."/>
            <person name="Schlaefli M."/>
            <person name="Kirner P."/>
            <person name="Santos Kron A."/>
            <person name="Wolfe K.H."/>
            <person name="Piel J."/>
            <person name="Ahrens C.H."/>
            <person name="Henk D."/>
            <person name="Freimoser F.M."/>
        </authorList>
    </citation>
    <scope>NUCLEOTIDE SEQUENCE [LARGE SCALE GENOMIC DNA]</scope>
    <source>
        <strain evidence="7">APC 1.2</strain>
    </source>
</reference>
<evidence type="ECO:0000256" key="4">
    <source>
        <dbReference type="RuleBase" id="RU004005"/>
    </source>
</evidence>
<evidence type="ECO:0000313" key="7">
    <source>
        <dbReference type="Proteomes" id="UP000292447"/>
    </source>
</evidence>
<dbReference type="GO" id="GO:0003735">
    <property type="term" value="F:structural constituent of ribosome"/>
    <property type="evidence" value="ECO:0007669"/>
    <property type="project" value="InterPro"/>
</dbReference>
<dbReference type="GO" id="GO:0005762">
    <property type="term" value="C:mitochondrial large ribosomal subunit"/>
    <property type="evidence" value="ECO:0007669"/>
    <property type="project" value="TreeGrafter"/>
</dbReference>
<dbReference type="PANTHER" id="PTHR13501">
    <property type="entry name" value="CHLOROPLAST 50S RIBOSOMAL PROTEIN L22-RELATED"/>
    <property type="match status" value="1"/>
</dbReference>
<comment type="similarity">
    <text evidence="1 4">Belongs to the universal ribosomal protein uL22 family.</text>
</comment>
<dbReference type="Pfam" id="PF00237">
    <property type="entry name" value="Ribosomal_L22"/>
    <property type="match status" value="1"/>
</dbReference>
<evidence type="ECO:0000256" key="2">
    <source>
        <dbReference type="ARBA" id="ARBA00022980"/>
    </source>
</evidence>
<evidence type="ECO:0000313" key="6">
    <source>
        <dbReference type="EMBL" id="QBM89878.1"/>
    </source>
</evidence>
<evidence type="ECO:0000256" key="1">
    <source>
        <dbReference type="ARBA" id="ARBA00009451"/>
    </source>
</evidence>
<proteinExistence type="inferred from homology"/>
<keyword evidence="7" id="KW-1185">Reference proteome</keyword>
<dbReference type="InterPro" id="IPR047867">
    <property type="entry name" value="Ribosomal_uL22_bac/org-type"/>
</dbReference>
<name>A0A4P6XUJ1_9ASCO</name>
<dbReference type="EMBL" id="CP034460">
    <property type="protein sequence ID" value="QBM89878.1"/>
    <property type="molecule type" value="Genomic_DNA"/>
</dbReference>
<dbReference type="Gene3D" id="3.90.470.10">
    <property type="entry name" value="Ribosomal protein L22/L17"/>
    <property type="match status" value="1"/>
</dbReference>
<feature type="compositionally biased region" description="Basic and acidic residues" evidence="5">
    <location>
        <begin position="55"/>
        <end position="71"/>
    </location>
</feature>
<dbReference type="PANTHER" id="PTHR13501:SF8">
    <property type="entry name" value="LARGE RIBOSOMAL SUBUNIT PROTEIN UL22M"/>
    <property type="match status" value="1"/>
</dbReference>
<dbReference type="GO" id="GO:0006412">
    <property type="term" value="P:translation"/>
    <property type="evidence" value="ECO:0007669"/>
    <property type="project" value="InterPro"/>
</dbReference>
<evidence type="ECO:0000256" key="5">
    <source>
        <dbReference type="SAM" id="MobiDB-lite"/>
    </source>
</evidence>
<dbReference type="InterPro" id="IPR001063">
    <property type="entry name" value="Ribosomal_uL22"/>
</dbReference>
<protein>
    <submittedName>
        <fullName evidence="6">LSU ribosomal protein MRPL22P</fullName>
    </submittedName>
</protein>
<sequence length="288" mass="32932">MFAATWRLTATPMSLRACSGTSKAALVFSARNFGVSGAKTASLFGEVTQSPETPQKSEKSPEKDSSIPEHPKEDAKLQQYYLEEAQKTHVTREKYISPLKRELFDLSVAKHGFFKNGHVIQAKNKAYRLQLTQEEIEILEPSVYVESSRIKSLMKKATLVNRFVRGMDVKAAINQLHFNPKKMATELERVLKQGLEQCRKAGYNEDGLYIQALWTGSDGRWVKRPDIKGRGRTGIIEHPYVHLKAILRTKQTKDRIAWEKEQARLQAKPRSFLNNEPLNFPVRGLYKW</sequence>
<dbReference type="Proteomes" id="UP000292447">
    <property type="component" value="Chromosome V"/>
</dbReference>
<keyword evidence="3 4" id="KW-0687">Ribonucleoprotein</keyword>
<accession>A0A4P6XUJ1</accession>
<organism evidence="6 7">
    <name type="scientific">Metschnikowia aff. pulcherrima</name>
    <dbReference type="NCBI Taxonomy" id="2163413"/>
    <lineage>
        <taxon>Eukaryota</taxon>
        <taxon>Fungi</taxon>
        <taxon>Dikarya</taxon>
        <taxon>Ascomycota</taxon>
        <taxon>Saccharomycotina</taxon>
        <taxon>Pichiomycetes</taxon>
        <taxon>Metschnikowiaceae</taxon>
        <taxon>Metschnikowia</taxon>
    </lineage>
</organism>